<evidence type="ECO:0000313" key="4">
    <source>
        <dbReference type="Proteomes" id="UP001651158"/>
    </source>
</evidence>
<comment type="similarity">
    <text evidence="1">Belongs to the UPF0489 family.</text>
</comment>
<name>A0ABR4QNH6_9CEST</name>
<reference evidence="3 4" key="1">
    <citation type="journal article" date="2022" name="Front. Cell. Infect. Microbiol.">
        <title>The Genomes of Two Strains of Taenia crassiceps the Animal Model for the Study of Human Cysticercosis.</title>
        <authorList>
            <person name="Bobes R.J."/>
            <person name="Estrada K."/>
            <person name="Rios-Valencia D.G."/>
            <person name="Calderon-Gallegos A."/>
            <person name="de la Torre P."/>
            <person name="Carrero J.C."/>
            <person name="Sanchez-Flores A."/>
            <person name="Laclette J.P."/>
        </authorList>
    </citation>
    <scope>NUCLEOTIDE SEQUENCE [LARGE SCALE GENOMIC DNA]</scope>
    <source>
        <strain evidence="3">WFUcys</strain>
    </source>
</reference>
<feature type="region of interest" description="Disordered" evidence="2">
    <location>
        <begin position="240"/>
        <end position="272"/>
    </location>
</feature>
<dbReference type="InterPro" id="IPR024131">
    <property type="entry name" value="UPF0489"/>
</dbReference>
<evidence type="ECO:0000256" key="2">
    <source>
        <dbReference type="SAM" id="MobiDB-lite"/>
    </source>
</evidence>
<dbReference type="PANTHER" id="PTHR13225">
    <property type="entry name" value="MISEXPRESSION SUPPRESSOR OF RAS 6"/>
    <property type="match status" value="1"/>
</dbReference>
<dbReference type="EMBL" id="JAKROA010000002">
    <property type="protein sequence ID" value="KAL5110935.1"/>
    <property type="molecule type" value="Genomic_DNA"/>
</dbReference>
<organism evidence="3 4">
    <name type="scientific">Taenia crassiceps</name>
    <dbReference type="NCBI Taxonomy" id="6207"/>
    <lineage>
        <taxon>Eukaryota</taxon>
        <taxon>Metazoa</taxon>
        <taxon>Spiralia</taxon>
        <taxon>Lophotrochozoa</taxon>
        <taxon>Platyhelminthes</taxon>
        <taxon>Cestoda</taxon>
        <taxon>Eucestoda</taxon>
        <taxon>Cyclophyllidea</taxon>
        <taxon>Taeniidae</taxon>
        <taxon>Taenia</taxon>
    </lineage>
</organism>
<evidence type="ECO:0000256" key="1">
    <source>
        <dbReference type="ARBA" id="ARBA00007099"/>
    </source>
</evidence>
<keyword evidence="4" id="KW-1185">Reference proteome</keyword>
<gene>
    <name evidence="3" type="ORF">TcWFU_009497</name>
</gene>
<proteinExistence type="inferred from homology"/>
<comment type="caution">
    <text evidence="3">The sequence shown here is derived from an EMBL/GenBank/DDBJ whole genome shotgun (WGS) entry which is preliminary data.</text>
</comment>
<accession>A0ABR4QNH6</accession>
<feature type="compositionally biased region" description="Basic and acidic residues" evidence="2">
    <location>
        <begin position="254"/>
        <end position="272"/>
    </location>
</feature>
<sequence>MLKFVSHGFSKVLVFGRHINHVIWLHPPWSNQLSNRRPTQYFIGQCKSSENLAVNIPEPYFYNEGIYAHRKDMESLVPFTLTVGTIHESNTMCSACTDITSELINEAFILDVDLDGFSTKDPFRGFYTSEQFALIDRLFTAPRPPPLSLLPGTCEVDASAVTSVEAETVFESASLAAKVVCDEHKAHLSSLWRCMRTLATGAPAVGEEGVSSQPSGSIPVPRIVVSDDLSELDEIGQLRLSHCSPSPKSSSPEPPKEKQQRVDSGDPADSDKTDMAMMAYLHDLWKSLADRENYPLPHHVSTAKEQEELLAGLESLLNRLHNPCLITVARSVEDGYTPAEQVADLQMRLFEALRRIYGVEILSVVLDYDGAADDASILRSMGFEVTDARGEAQFTSSSNLGGRHIRCEPIKYLNLASTFL</sequence>
<dbReference type="Proteomes" id="UP001651158">
    <property type="component" value="Unassembled WGS sequence"/>
</dbReference>
<dbReference type="PANTHER" id="PTHR13225:SF3">
    <property type="entry name" value="UPF0489 PROTEIN C5ORF22"/>
    <property type="match status" value="1"/>
</dbReference>
<dbReference type="Pfam" id="PF12640">
    <property type="entry name" value="UPF0489"/>
    <property type="match status" value="1"/>
</dbReference>
<evidence type="ECO:0000313" key="3">
    <source>
        <dbReference type="EMBL" id="KAL5110935.1"/>
    </source>
</evidence>
<protein>
    <submittedName>
        <fullName evidence="3">Uncharacterized protein</fullName>
    </submittedName>
</protein>